<dbReference type="SUPFAM" id="SSF101874">
    <property type="entry name" value="YceI-like"/>
    <property type="match status" value="1"/>
</dbReference>
<name>A0ABS4W1B7_9PSEU</name>
<dbReference type="Proteomes" id="UP001519295">
    <property type="component" value="Unassembled WGS sequence"/>
</dbReference>
<dbReference type="InterPro" id="IPR007372">
    <property type="entry name" value="Lipid/polyisoprenoid-bd_YceI"/>
</dbReference>
<evidence type="ECO:0000259" key="2">
    <source>
        <dbReference type="SMART" id="SM00867"/>
    </source>
</evidence>
<dbReference type="Pfam" id="PF04264">
    <property type="entry name" value="YceI"/>
    <property type="match status" value="1"/>
</dbReference>
<dbReference type="PANTHER" id="PTHR34406">
    <property type="entry name" value="PROTEIN YCEI"/>
    <property type="match status" value="1"/>
</dbReference>
<organism evidence="3 4">
    <name type="scientific">Pseudonocardia parietis</name>
    <dbReference type="NCBI Taxonomy" id="570936"/>
    <lineage>
        <taxon>Bacteria</taxon>
        <taxon>Bacillati</taxon>
        <taxon>Actinomycetota</taxon>
        <taxon>Actinomycetes</taxon>
        <taxon>Pseudonocardiales</taxon>
        <taxon>Pseudonocardiaceae</taxon>
        <taxon>Pseudonocardia</taxon>
    </lineage>
</organism>
<evidence type="ECO:0000313" key="4">
    <source>
        <dbReference type="Proteomes" id="UP001519295"/>
    </source>
</evidence>
<sequence length="306" mass="33651">MTVVVLPAPRAEEVWPVFWRKKDRRRARGTTDRHALVPIPLTGGVLSGQVRDGRGGALPGTEISVIDGADRRVAHLDTDPFGRFAASLTPGRYRVRGEAGGYQQLTDVVEVAWGEHTDMGMLVLGEDPALRPPRPGVFVIDPDHSAVRFVARHIGLSKVYGRFNRFQGQIRIAEPFEDSSVDVVIDAASVDTNVEARDTHLRSPDFLDVERFPELRFSSVRFSALGGNRWTVDGDLTLHGLTSDVSLDTTFLGAAEWNGDRVGAVATTELHREHYTLNWQQTIAKGLPVVGSTIEIELDVQATRQG</sequence>
<reference evidence="3 4" key="1">
    <citation type="submission" date="2021-03" db="EMBL/GenBank/DDBJ databases">
        <title>Sequencing the genomes of 1000 actinobacteria strains.</title>
        <authorList>
            <person name="Klenk H.-P."/>
        </authorList>
    </citation>
    <scope>NUCLEOTIDE SEQUENCE [LARGE SCALE GENOMIC DNA]</scope>
    <source>
        <strain evidence="3 4">DSM 45256</strain>
    </source>
</reference>
<comment type="similarity">
    <text evidence="1">Belongs to the UPF0312 family.</text>
</comment>
<dbReference type="SMART" id="SM00867">
    <property type="entry name" value="YceI"/>
    <property type="match status" value="1"/>
</dbReference>
<dbReference type="InterPro" id="IPR036761">
    <property type="entry name" value="TTHA0802/YceI-like_sf"/>
</dbReference>
<dbReference type="InterPro" id="IPR008969">
    <property type="entry name" value="CarboxyPept-like_regulatory"/>
</dbReference>
<dbReference type="RefSeq" id="WP_307862631.1">
    <property type="nucleotide sequence ID" value="NZ_JAGINU010000001.1"/>
</dbReference>
<protein>
    <submittedName>
        <fullName evidence="3">Polyisoprenoid-binding protein YceI</fullName>
    </submittedName>
</protein>
<feature type="domain" description="Lipid/polyisoprenoid-binding YceI-like" evidence="2">
    <location>
        <begin position="137"/>
        <end position="303"/>
    </location>
</feature>
<proteinExistence type="inferred from homology"/>
<dbReference type="SUPFAM" id="SSF49464">
    <property type="entry name" value="Carboxypeptidase regulatory domain-like"/>
    <property type="match status" value="1"/>
</dbReference>
<evidence type="ECO:0000313" key="3">
    <source>
        <dbReference type="EMBL" id="MBP2370005.1"/>
    </source>
</evidence>
<dbReference type="Gene3D" id="2.40.128.110">
    <property type="entry name" value="Lipid/polyisoprenoid-binding, YceI-like"/>
    <property type="match status" value="1"/>
</dbReference>
<comment type="caution">
    <text evidence="3">The sequence shown here is derived from an EMBL/GenBank/DDBJ whole genome shotgun (WGS) entry which is preliminary data.</text>
</comment>
<evidence type="ECO:0000256" key="1">
    <source>
        <dbReference type="ARBA" id="ARBA00008812"/>
    </source>
</evidence>
<gene>
    <name evidence="3" type="ORF">JOF36_005701</name>
</gene>
<dbReference type="EMBL" id="JAGINU010000001">
    <property type="protein sequence ID" value="MBP2370005.1"/>
    <property type="molecule type" value="Genomic_DNA"/>
</dbReference>
<accession>A0ABS4W1B7</accession>
<dbReference type="Pfam" id="PF13620">
    <property type="entry name" value="CarboxypepD_reg"/>
    <property type="match status" value="1"/>
</dbReference>
<dbReference type="PANTHER" id="PTHR34406:SF1">
    <property type="entry name" value="PROTEIN YCEI"/>
    <property type="match status" value="1"/>
</dbReference>
<dbReference type="Gene3D" id="2.60.40.1120">
    <property type="entry name" value="Carboxypeptidase-like, regulatory domain"/>
    <property type="match status" value="1"/>
</dbReference>
<keyword evidence="4" id="KW-1185">Reference proteome</keyword>